<reference evidence="20 21" key="1">
    <citation type="submission" date="2015-04" db="EMBL/GenBank/DDBJ databases">
        <title>Lasius niger genome sequencing.</title>
        <authorList>
            <person name="Konorov E.A."/>
            <person name="Nikitin M.A."/>
            <person name="Kirill M.V."/>
            <person name="Chang P."/>
        </authorList>
    </citation>
    <scope>NUCLEOTIDE SEQUENCE [LARGE SCALE GENOMIC DNA]</scope>
    <source>
        <tissue evidence="20">Whole</tissue>
    </source>
</reference>
<evidence type="ECO:0000259" key="19">
    <source>
        <dbReference type="PROSITE" id="PS50917"/>
    </source>
</evidence>
<proteinExistence type="inferred from homology"/>
<dbReference type="InterPro" id="IPR000504">
    <property type="entry name" value="RRM_dom"/>
</dbReference>
<dbReference type="OrthoDB" id="6407164at2759"/>
<feature type="region of interest" description="Disordered" evidence="17">
    <location>
        <begin position="2388"/>
        <end position="2472"/>
    </location>
</feature>
<dbReference type="SUPFAM" id="SSF100939">
    <property type="entry name" value="SPOC domain-like"/>
    <property type="match status" value="1"/>
</dbReference>
<keyword evidence="4" id="KW-0597">Phosphoprotein</keyword>
<feature type="region of interest" description="Disordered" evidence="17">
    <location>
        <begin position="4213"/>
        <end position="4251"/>
    </location>
</feature>
<feature type="compositionally biased region" description="Pro residues" evidence="17">
    <location>
        <begin position="851"/>
        <end position="862"/>
    </location>
</feature>
<feature type="compositionally biased region" description="Low complexity" evidence="17">
    <location>
        <begin position="413"/>
        <end position="422"/>
    </location>
</feature>
<feature type="compositionally biased region" description="Polar residues" evidence="17">
    <location>
        <begin position="1939"/>
        <end position="1950"/>
    </location>
</feature>
<dbReference type="InterPro" id="IPR035979">
    <property type="entry name" value="RBD_domain_sf"/>
</dbReference>
<feature type="compositionally biased region" description="Basic and acidic residues" evidence="17">
    <location>
        <begin position="2275"/>
        <end position="2287"/>
    </location>
</feature>
<dbReference type="Proteomes" id="UP000036403">
    <property type="component" value="Unassembled WGS sequence"/>
</dbReference>
<keyword evidence="12" id="KW-0539">Nucleus</keyword>
<keyword evidence="21" id="KW-1185">Reference proteome</keyword>
<feature type="compositionally biased region" description="Polar residues" evidence="17">
    <location>
        <begin position="1961"/>
        <end position="1973"/>
    </location>
</feature>
<dbReference type="CDD" id="cd12349">
    <property type="entry name" value="RRM2_SHARP"/>
    <property type="match status" value="1"/>
</dbReference>
<dbReference type="SMART" id="SM00360">
    <property type="entry name" value="RRM"/>
    <property type="match status" value="3"/>
</dbReference>
<feature type="compositionally biased region" description="Polar residues" evidence="17">
    <location>
        <begin position="1078"/>
        <end position="1090"/>
    </location>
</feature>
<dbReference type="PROSITE" id="PS50917">
    <property type="entry name" value="SPOC"/>
    <property type="match status" value="1"/>
</dbReference>
<evidence type="ECO:0000256" key="8">
    <source>
        <dbReference type="ARBA" id="ARBA00023054"/>
    </source>
</evidence>
<feature type="region of interest" description="Disordered" evidence="17">
    <location>
        <begin position="1"/>
        <end position="122"/>
    </location>
</feature>
<feature type="compositionally biased region" description="Basic residues" evidence="17">
    <location>
        <begin position="2334"/>
        <end position="2344"/>
    </location>
</feature>
<feature type="compositionally biased region" description="Low complexity" evidence="17">
    <location>
        <begin position="1018"/>
        <end position="1038"/>
    </location>
</feature>
<feature type="compositionally biased region" description="Gly residues" evidence="17">
    <location>
        <begin position="179"/>
        <end position="214"/>
    </location>
</feature>
<evidence type="ECO:0000256" key="15">
    <source>
        <dbReference type="ARBA" id="ARBA00078128"/>
    </source>
</evidence>
<feature type="compositionally biased region" description="Basic and acidic residues" evidence="17">
    <location>
        <begin position="1429"/>
        <end position="1482"/>
    </location>
</feature>
<evidence type="ECO:0000313" key="20">
    <source>
        <dbReference type="EMBL" id="KMQ98299.1"/>
    </source>
</evidence>
<dbReference type="InterPro" id="IPR034174">
    <property type="entry name" value="SHARP_RRM3"/>
</dbReference>
<dbReference type="InterPro" id="IPR016194">
    <property type="entry name" value="SPOC-like_C_dom_sf"/>
</dbReference>
<feature type="compositionally biased region" description="Basic and acidic residues" evidence="17">
    <location>
        <begin position="21"/>
        <end position="68"/>
    </location>
</feature>
<feature type="compositionally biased region" description="Basic residues" evidence="17">
    <location>
        <begin position="2070"/>
        <end position="2079"/>
    </location>
</feature>
<comment type="subcellular location">
    <subcellularLocation>
        <location evidence="1">Nucleus</location>
    </subcellularLocation>
</comment>
<feature type="compositionally biased region" description="Gly residues" evidence="17">
    <location>
        <begin position="101"/>
        <end position="122"/>
    </location>
</feature>
<dbReference type="Gene3D" id="3.30.70.330">
    <property type="match status" value="3"/>
</dbReference>
<keyword evidence="8" id="KW-0175">Coiled coil</keyword>
<feature type="region of interest" description="Disordered" evidence="17">
    <location>
        <begin position="700"/>
        <end position="791"/>
    </location>
</feature>
<evidence type="ECO:0000256" key="3">
    <source>
        <dbReference type="ARBA" id="ARBA00022481"/>
    </source>
</evidence>
<feature type="domain" description="RRM" evidence="18">
    <location>
        <begin position="618"/>
        <end position="690"/>
    </location>
</feature>
<feature type="region of interest" description="Disordered" evidence="17">
    <location>
        <begin position="1396"/>
        <end position="1992"/>
    </location>
</feature>
<dbReference type="GO" id="GO:0003677">
    <property type="term" value="F:DNA binding"/>
    <property type="evidence" value="ECO:0007669"/>
    <property type="project" value="UniProtKB-KW"/>
</dbReference>
<dbReference type="InterPro" id="IPR034173">
    <property type="entry name" value="SHARP_RRM2"/>
</dbReference>
<dbReference type="CDD" id="cd12350">
    <property type="entry name" value="RRM3_SHARP"/>
    <property type="match status" value="1"/>
</dbReference>
<feature type="compositionally biased region" description="Polar residues" evidence="17">
    <location>
        <begin position="2041"/>
        <end position="2053"/>
    </location>
</feature>
<keyword evidence="11" id="KW-0804">Transcription</keyword>
<feature type="compositionally biased region" description="Polar residues" evidence="17">
    <location>
        <begin position="2460"/>
        <end position="2470"/>
    </location>
</feature>
<feature type="compositionally biased region" description="Basic residues" evidence="17">
    <location>
        <begin position="3496"/>
        <end position="3512"/>
    </location>
</feature>
<feature type="region of interest" description="Disordered" evidence="17">
    <location>
        <begin position="3570"/>
        <end position="3709"/>
    </location>
</feature>
<keyword evidence="3" id="KW-0488">Methylation</keyword>
<feature type="compositionally biased region" description="Polar residues" evidence="17">
    <location>
        <begin position="2860"/>
        <end position="2881"/>
    </location>
</feature>
<feature type="compositionally biased region" description="Polar residues" evidence="17">
    <location>
        <begin position="326"/>
        <end position="340"/>
    </location>
</feature>
<feature type="region of interest" description="Disordered" evidence="17">
    <location>
        <begin position="4109"/>
        <end position="4158"/>
    </location>
</feature>
<feature type="compositionally biased region" description="Polar residues" evidence="17">
    <location>
        <begin position="730"/>
        <end position="743"/>
    </location>
</feature>
<feature type="region of interest" description="Disordered" evidence="17">
    <location>
        <begin position="2134"/>
        <end position="2223"/>
    </location>
</feature>
<feature type="region of interest" description="Disordered" evidence="17">
    <location>
        <begin position="3400"/>
        <end position="3554"/>
    </location>
</feature>
<feature type="compositionally biased region" description="Basic and acidic residues" evidence="17">
    <location>
        <begin position="981"/>
        <end position="1002"/>
    </location>
</feature>
<feature type="compositionally biased region" description="Basic and acidic residues" evidence="17">
    <location>
        <begin position="3582"/>
        <end position="3593"/>
    </location>
</feature>
<feature type="compositionally biased region" description="Low complexity" evidence="17">
    <location>
        <begin position="1396"/>
        <end position="1421"/>
    </location>
</feature>
<dbReference type="CDD" id="cd21543">
    <property type="entry name" value="SPOC_SHARP"/>
    <property type="match status" value="1"/>
</dbReference>
<dbReference type="EMBL" id="LBMM01000455">
    <property type="protein sequence ID" value="KMQ98299.1"/>
    <property type="molecule type" value="Genomic_DNA"/>
</dbReference>
<comment type="caution">
    <text evidence="20">The sequence shown here is derived from an EMBL/GenBank/DDBJ whole genome shotgun (WGS) entry which is preliminary data.</text>
</comment>
<keyword evidence="9" id="KW-0238">DNA-binding</keyword>
<feature type="compositionally biased region" description="Acidic residues" evidence="17">
    <location>
        <begin position="3404"/>
        <end position="3413"/>
    </location>
</feature>
<feature type="compositionally biased region" description="Polar residues" evidence="17">
    <location>
        <begin position="2685"/>
        <end position="2696"/>
    </location>
</feature>
<evidence type="ECO:0000256" key="13">
    <source>
        <dbReference type="ARBA" id="ARBA00069486"/>
    </source>
</evidence>
<feature type="compositionally biased region" description="Basic residues" evidence="17">
    <location>
        <begin position="3468"/>
        <end position="3479"/>
    </location>
</feature>
<feature type="compositionally biased region" description="Basic and acidic residues" evidence="17">
    <location>
        <begin position="3368"/>
        <end position="3380"/>
    </location>
</feature>
<feature type="compositionally biased region" description="Basic and acidic residues" evidence="17">
    <location>
        <begin position="2241"/>
        <end position="2250"/>
    </location>
</feature>
<keyword evidence="7" id="KW-0805">Transcription regulation</keyword>
<feature type="domain" description="RRM" evidence="18">
    <location>
        <begin position="437"/>
        <end position="515"/>
    </location>
</feature>
<gene>
    <name evidence="20" type="ORF">RF55_1341</name>
</gene>
<dbReference type="PaxDb" id="67767-A0A0J7L6Z3"/>
<feature type="compositionally biased region" description="Polar residues" evidence="17">
    <location>
        <begin position="3627"/>
        <end position="3641"/>
    </location>
</feature>
<feature type="compositionally biased region" description="Basic and acidic residues" evidence="17">
    <location>
        <begin position="2195"/>
        <end position="2204"/>
    </location>
</feature>
<feature type="region of interest" description="Disordered" evidence="17">
    <location>
        <begin position="939"/>
        <end position="1092"/>
    </location>
</feature>
<evidence type="ECO:0000256" key="2">
    <source>
        <dbReference type="ARBA" id="ARBA00005387"/>
    </source>
</evidence>
<feature type="compositionally biased region" description="Low complexity" evidence="17">
    <location>
        <begin position="2831"/>
        <end position="2843"/>
    </location>
</feature>
<evidence type="ECO:0000256" key="7">
    <source>
        <dbReference type="ARBA" id="ARBA00023015"/>
    </source>
</evidence>
<feature type="compositionally biased region" description="Pro residues" evidence="17">
    <location>
        <begin position="1059"/>
        <end position="1071"/>
    </location>
</feature>
<feature type="domain" description="SPOC" evidence="19">
    <location>
        <begin position="4346"/>
        <end position="4513"/>
    </location>
</feature>
<feature type="compositionally biased region" description="Low complexity" evidence="17">
    <location>
        <begin position="385"/>
        <end position="405"/>
    </location>
</feature>
<dbReference type="SUPFAM" id="SSF54928">
    <property type="entry name" value="RNA-binding domain, RBD"/>
    <property type="match status" value="2"/>
</dbReference>
<comment type="similarity">
    <text evidence="2">Belongs to the RRM Spen family.</text>
</comment>
<feature type="compositionally biased region" description="Basic and acidic residues" evidence="17">
    <location>
        <begin position="1805"/>
        <end position="1853"/>
    </location>
</feature>
<feature type="compositionally biased region" description="Basic and acidic residues" evidence="17">
    <location>
        <begin position="2010"/>
        <end position="2026"/>
    </location>
</feature>
<feature type="domain" description="RRM" evidence="18">
    <location>
        <begin position="539"/>
        <end position="614"/>
    </location>
</feature>
<feature type="compositionally biased region" description="Polar residues" evidence="17">
    <location>
        <begin position="2300"/>
        <end position="2319"/>
    </location>
</feature>
<feature type="compositionally biased region" description="Pro residues" evidence="17">
    <location>
        <begin position="2844"/>
        <end position="2857"/>
    </location>
</feature>
<organism evidence="20 21">
    <name type="scientific">Lasius niger</name>
    <name type="common">Black garden ant</name>
    <dbReference type="NCBI Taxonomy" id="67767"/>
    <lineage>
        <taxon>Eukaryota</taxon>
        <taxon>Metazoa</taxon>
        <taxon>Ecdysozoa</taxon>
        <taxon>Arthropoda</taxon>
        <taxon>Hexapoda</taxon>
        <taxon>Insecta</taxon>
        <taxon>Pterygota</taxon>
        <taxon>Neoptera</taxon>
        <taxon>Endopterygota</taxon>
        <taxon>Hymenoptera</taxon>
        <taxon>Apocrita</taxon>
        <taxon>Aculeata</taxon>
        <taxon>Formicoidea</taxon>
        <taxon>Formicidae</taxon>
        <taxon>Formicinae</taxon>
        <taxon>Lasius</taxon>
        <taxon>Lasius</taxon>
    </lineage>
</organism>
<feature type="region of interest" description="Disordered" evidence="17">
    <location>
        <begin position="166"/>
        <end position="431"/>
    </location>
</feature>
<evidence type="ECO:0000256" key="6">
    <source>
        <dbReference type="ARBA" id="ARBA00022976"/>
    </source>
</evidence>
<feature type="compositionally biased region" description="Basic and acidic residues" evidence="17">
    <location>
        <begin position="3421"/>
        <end position="3430"/>
    </location>
</feature>
<evidence type="ECO:0000256" key="9">
    <source>
        <dbReference type="ARBA" id="ARBA00023125"/>
    </source>
</evidence>
<name>A0A0J7L6Z3_LASNI</name>
<feature type="region of interest" description="Disordered" evidence="17">
    <location>
        <begin position="3339"/>
        <end position="3388"/>
    </location>
</feature>
<feature type="compositionally biased region" description="Basic residues" evidence="17">
    <location>
        <begin position="3649"/>
        <end position="3658"/>
    </location>
</feature>
<feature type="region of interest" description="Disordered" evidence="17">
    <location>
        <begin position="2004"/>
        <end position="2103"/>
    </location>
</feature>
<feature type="compositionally biased region" description="Basic and acidic residues" evidence="17">
    <location>
        <begin position="3513"/>
        <end position="3524"/>
    </location>
</feature>
<evidence type="ECO:0000256" key="11">
    <source>
        <dbReference type="ARBA" id="ARBA00023163"/>
    </source>
</evidence>
<feature type="region of interest" description="Disordered" evidence="17">
    <location>
        <begin position="2743"/>
        <end position="2775"/>
    </location>
</feature>
<keyword evidence="6" id="KW-0914">Notch signaling pathway</keyword>
<dbReference type="GO" id="GO:0005634">
    <property type="term" value="C:nucleus"/>
    <property type="evidence" value="ECO:0007669"/>
    <property type="project" value="UniProtKB-SubCell"/>
</dbReference>
<dbReference type="GO" id="GO:0007219">
    <property type="term" value="P:Notch signaling pathway"/>
    <property type="evidence" value="ECO:0007669"/>
    <property type="project" value="UniProtKB-KW"/>
</dbReference>
<evidence type="ECO:0000256" key="4">
    <source>
        <dbReference type="ARBA" id="ARBA00022553"/>
    </source>
</evidence>
<feature type="region of interest" description="Disordered" evidence="17">
    <location>
        <begin position="2821"/>
        <end position="2896"/>
    </location>
</feature>
<feature type="compositionally biased region" description="Basic and acidic residues" evidence="17">
    <location>
        <begin position="1494"/>
        <end position="1774"/>
    </location>
</feature>
<feature type="compositionally biased region" description="Polar residues" evidence="17">
    <location>
        <begin position="4048"/>
        <end position="4066"/>
    </location>
</feature>
<dbReference type="InterPro" id="IPR012921">
    <property type="entry name" value="SPOC_C"/>
</dbReference>
<feature type="compositionally biased region" description="Polar residues" evidence="17">
    <location>
        <begin position="1777"/>
        <end position="1786"/>
    </location>
</feature>
<feature type="compositionally biased region" description="Basic residues" evidence="17">
    <location>
        <begin position="2426"/>
        <end position="2440"/>
    </location>
</feature>
<dbReference type="Pfam" id="PF07744">
    <property type="entry name" value="SPOC"/>
    <property type="match status" value="1"/>
</dbReference>
<keyword evidence="10" id="KW-0010">Activator</keyword>
<feature type="compositionally biased region" description="Basic residues" evidence="17">
    <location>
        <begin position="2171"/>
        <end position="2183"/>
    </location>
</feature>
<dbReference type="FunFam" id="3.30.70.330:FF:000143">
    <property type="entry name" value="msx2-interacting protein-like isoform X1"/>
    <property type="match status" value="1"/>
</dbReference>
<feature type="compositionally biased region" description="Basic and acidic residues" evidence="17">
    <location>
        <begin position="2641"/>
        <end position="2655"/>
    </location>
</feature>
<dbReference type="Gene3D" id="2.40.290.10">
    <property type="match status" value="1"/>
</dbReference>
<feature type="compositionally biased region" description="Gly residues" evidence="17">
    <location>
        <begin position="359"/>
        <end position="368"/>
    </location>
</feature>
<protein>
    <recommendedName>
        <fullName evidence="13">Msx2-interacting protein</fullName>
    </recommendedName>
    <alternativeName>
        <fullName evidence="14">SMART/HDAC1-associated repressor protein</fullName>
    </alternativeName>
    <alternativeName>
        <fullName evidence="15">SPEN homolog</fullName>
    </alternativeName>
</protein>
<feature type="compositionally biased region" description="Basic and acidic residues" evidence="17">
    <location>
        <begin position="1860"/>
        <end position="1918"/>
    </location>
</feature>
<evidence type="ECO:0000256" key="10">
    <source>
        <dbReference type="ARBA" id="ARBA00023159"/>
    </source>
</evidence>
<feature type="compositionally biased region" description="Basic and acidic residues" evidence="17">
    <location>
        <begin position="2525"/>
        <end position="2552"/>
    </location>
</feature>
<feature type="region of interest" description="Disordered" evidence="17">
    <location>
        <begin position="2989"/>
        <end position="3028"/>
    </location>
</feature>
<feature type="compositionally biased region" description="Gly residues" evidence="17">
    <location>
        <begin position="245"/>
        <end position="265"/>
    </location>
</feature>
<dbReference type="FunFam" id="3.30.70.330:FF:000088">
    <property type="entry name" value="msx2-interacting protein-like isoform X1"/>
    <property type="match status" value="1"/>
</dbReference>
<feature type="compositionally biased region" description="Basic residues" evidence="17">
    <location>
        <begin position="374"/>
        <end position="384"/>
    </location>
</feature>
<dbReference type="GO" id="GO:0003723">
    <property type="term" value="F:RNA binding"/>
    <property type="evidence" value="ECO:0007669"/>
    <property type="project" value="UniProtKB-UniRule"/>
</dbReference>
<evidence type="ECO:0000256" key="1">
    <source>
        <dbReference type="ARBA" id="ARBA00004123"/>
    </source>
</evidence>
<feature type="compositionally biased region" description="Polar residues" evidence="17">
    <location>
        <begin position="751"/>
        <end position="767"/>
    </location>
</feature>
<feature type="compositionally biased region" description="Acidic residues" evidence="17">
    <location>
        <begin position="3341"/>
        <end position="3354"/>
    </location>
</feature>
<feature type="region of interest" description="Disordered" evidence="17">
    <location>
        <begin position="3765"/>
        <end position="3789"/>
    </location>
</feature>
<dbReference type="InterPro" id="IPR010912">
    <property type="entry name" value="SPOC_met"/>
</dbReference>
<dbReference type="GO" id="GO:0003714">
    <property type="term" value="F:transcription corepressor activity"/>
    <property type="evidence" value="ECO:0007669"/>
    <property type="project" value="UniProtKB-ARBA"/>
</dbReference>
<accession>A0A0J7L6Z3</accession>
<feature type="compositionally biased region" description="Basic and acidic residues" evidence="17">
    <location>
        <begin position="962"/>
        <end position="974"/>
    </location>
</feature>
<dbReference type="FunFam" id="2.40.290.10:FF:000002">
    <property type="entry name" value="Spen family transcriptional repressor"/>
    <property type="match status" value="1"/>
</dbReference>
<evidence type="ECO:0000256" key="14">
    <source>
        <dbReference type="ARBA" id="ARBA00075118"/>
    </source>
</evidence>
<evidence type="ECO:0000256" key="5">
    <source>
        <dbReference type="ARBA" id="ARBA00022884"/>
    </source>
</evidence>
<feature type="region of interest" description="Disordered" evidence="17">
    <location>
        <begin position="2525"/>
        <end position="2696"/>
    </location>
</feature>
<feature type="region of interest" description="Disordered" evidence="17">
    <location>
        <begin position="805"/>
        <end position="863"/>
    </location>
</feature>
<feature type="compositionally biased region" description="Acidic residues" evidence="17">
    <location>
        <begin position="2596"/>
        <end position="2607"/>
    </location>
</feature>
<evidence type="ECO:0000313" key="21">
    <source>
        <dbReference type="Proteomes" id="UP000036403"/>
    </source>
</evidence>
<keyword evidence="5 16" id="KW-0694">RNA-binding</keyword>
<feature type="compositionally biased region" description="Polar residues" evidence="17">
    <location>
        <begin position="1919"/>
        <end position="1931"/>
    </location>
</feature>
<evidence type="ECO:0000256" key="12">
    <source>
        <dbReference type="ARBA" id="ARBA00023242"/>
    </source>
</evidence>
<dbReference type="PANTHER" id="PTHR23189">
    <property type="entry name" value="RNA RECOGNITION MOTIF-CONTAINING"/>
    <property type="match status" value="1"/>
</dbReference>
<sequence>MEWTETEWQEALKKKIRDKRSKNEREREREKSETGRLEKYREYNEKPAEIEEDSESRRGGRKREKEKGSIGGYGRVQSVKLLPRGEVCPVDGGSSSILGEGNEGGSGSSSGGSGGGVGGGGSSTSGVCATVAFMDIKSAAKAHAIEHTLDDRVLTAQYYEPQHLQHRFPSHGSSEDHGSSGGGGGGTGGTVGVSGGNSGSGSTGSGVGVSGGGGERGERGSESFDSRGSHGGFYGSERSNRVVGTGSGGVVGGGGGGGSGNGVVGGHPADSSTGDPSGYISRRPPPTSSYHVTSSRARDRLYPRTGPYVSGPPPPPHLDRHRGSLPPSSWSAYEPTSSRYGSAPPPPSPATNDSYQDEQGGGGGGGSSSTGALRQHKKQRRKSRSGSSSPSGSSRSGSSSSSRSGSSGGSTSGGSTSPGSSPHRTSNVSVIEDRRPVAICVRNLPIRSSDSSLKDGLFHEYKKHGKVTWVKVIGTANERYALVCFRKPEDVEKALEVSQDKLFFGCKIEVAPYQGYDVEDNEFRPYEAELDEYHPKATRTLFIGNLEKDVTASELRKHFEPFGEIIEIDIKKQGAVSSYAFCQYSDIGSVVKAMRSMDGEHLGANRIKLGFGKSMPTPCVWVDGIGDCTSEKFLSLQFNTFGPTTQVVVDRERGHALVFFDQISCAQAAVKEMRGVTVRGRRLQIDFASRECQETFYEHLERQGNTSEKPWDSRPSPASSFDITRERNSFDSAVTVPSSSNRFTRYDTPPRSRTTNYSRTSGGSTPGASPAHPTALSRSNRRSYQDSYYDGDYAEPASRRFRSYDEFSQGSGASHDDYQSSVLSDGKLNDDDCPPPSRRHAVQSVVTSIDPPAPPPPLLPPPDIRHLQKERVHLLEQLEECHSSGDEVGFVSKKRAKLDNSSTSILCEDEEAEIASLLVTSHSSRKGMDFRRVSDSKVVVHHSTRRGSCEGRGPGPCKRRRDAASRHHEHHDGSRPGTPLVDERPENLIPSEPRRFRERSHEGPLSLPLPRFAAQMLNNNNNTSSSNNNNGSGTRSNNASLAKIASPPCASLSTAPSPRAAPQPPASPPPRHASLSPTSSDSETAPQSPSLEERIRSLDEKYEKWSGSRALSAAGGDALAKLDASVSERFRFRHKLLNMSLNEVQPSDIVKSVLAKRSVFDEDSKRLENFNEKYEPREFTGVIGVSSMIGSTAGLTTSGGGGCTSKVCLQYPFPSHPPIQPASGTSVTSQIGINTPLSASLTPTTTMASSALKTDPRIVQHNCIHPTPATPITPGTSIKTVSPELPPVSLPIGLGSGTAASNSNGSGLSSASSLVSNNGSVGNIHTLGTSTHRGLSISATTASPTVTAASTDAFNSTAITTAVPVTTLSATTSSATVATTTTMSITGTISSMTITSSIAPPSSTTSSSNSSSSSSLSASSTDLPRSRLRKETSGSNRESRDSRDGRDSRDSKHSKGKDCQRRSRKDEADVERNRKDRDEKESANIVNDVGNTDNHSRDFKDNKELRYERKEREEKERRDKEDRDRQERRDKEDRDRQEKKEREERERREKDEERRERERLDKERQEKDRREREERERERKEREENELKEKEKREKERLDRERREREEKERQERREREERERREREEREKKEREIRLEREKQEKERLRREREEQERREKEERDRIERERRREEKERLEREKKREKEEKERLERERRKEKEEREKMEKEKREKEERERLEKLEREKHEKEKRREREDQERREKEKVEREKRRDREEKDKEKRERDDSRRQSTENHLHPSVTQSQNQVTPAPVPIKRRCSSQDCPTDEDAKRMKISDHRRDSKDRSRQNRRSEDRKHRNDSHRSSRESRESRDSKESGSATQDTRDGESTRENNSRDSGSKEKQRSKKNRSEKESRERSPRVSHESDKEFLSRLELSKRNDSTLSTEQASVGSNHTRDVQHHQQQQSSTLNSHSDMDDGPLSTHEIQTVRNPSATDTDSDEPKKHSIFDIVDDEPAYISMYDKVKARSTKNMQKLEEEKRQVRLKDKFSQLKQSRARREEKKQSTSWDGDSVSSKALTEDEATSESDSTRTKSLSRKGSRSRIHSDTSEEEEPFNNKIRKPVKTERFLESDVDLGFADTEEKQNPLEASNVIVNSVHTNIKEEPRTSDEDERISVGFRTNHPTIVVNNHERDSRKKSHKKKQKRQKNSISSENNLKVEPTETLEHKNKTNLITSSNADCRPNHGTELTTITAATTIVTTASENAEERMRADKKQRSKKDKRRDRNGEDKAKARRKRLNRQEARDSQRMEDIFGPLSDDVDDGPSNTFFNRFSNMTSENSVYASDSDGGRSSLDMDRTRRKTEKKRRHQPEDENSVDLAEAGREIEAKLLGMPSSPKTAPVCIAEPSDHDVFRFTDDNDSVEPSTPSTAPEKVKEKKKKRKKSKEERNRKDYHHHHHHHHHHHEKSGELPYLGAESSPPRASSPLVSKTISSSLPVPRETLLSPIPKATTNVSTVSSITPPVVSDIQIKSEKKKDKFIPGFGIEMDETIHENAVKSISEPDEKDSNCQSRGNREESEAPVPTTPPAQNEDKPRVAISQEETEDAVAALLEETFGASTEEFSYEGEEEETETDGITGTPAEAPQEDVEEMQQAVESLNASTVEGDADLKPDTPQSEHDLQIDTDTEEDPNYETVDLTQPPKTPDIPSFYKSPTKTLSMTPVLTTPEKSIDVRLTPTVVTKPQSPPSSVIAHSWTLNEHNKPLESVKLEATESDIDVASPERTAQVQRTSPSPPPLQYKQPMLVPCSVPITSEIPKSLSIASSRPSPITVQPLYQRLPVSPQSQMVPMRQASPKMQTTTVSCSSSSNTTPLPPLVPSRIPPLVPSQSSPRISQPLSPNGQWSRNPTLSPHVPNVGKRKASPPPTKIAVCVPIPAHRPEAPIQQIYSTAATQQPVIQHASGMLAPAPGYPRGGLPPLTLNIPPRPYMPVPPLASGIQVKNSRDSSLGGKSVIETLLPVNPNEPSQRLEEPKLSPAVMPEPTNKASTSPKVPSPNQPPTYIPETAKIEINASTSSPVFGKPAYVTDSYTMSSRTQKQMSVSITTDSNLLSPRQKQEVSNLQLLTTHVPRSSTPSPVIVAHGQSHLLHKSVHTLGPPNVPSSNQPLIKTVVPIVPQQITPSAPLSVPGDKSVIPQTPCQRQSPVSQGQLVKSHIPLASTESQTIITRVVSSTASSMSTPPMNECLDQHIQGQQLEVDAEAQINQTAQPMQLTPPIQSTQPIDVIKQEPIDIKQEDMINETEYNIAESEKLLNQPCVEDNIKQEKQEVIIKTEIAPCVPKIEVADAPIAPKLEMETPIKLEPVNEIKEEIKENDEMELDEEPVEDPLKEPSTDPLAIDSKEDPTDSKEDSDYWSAKEVNIESVIKKVDALCDGEGNDGDDEAQQTESANSDSHDTSKNESDWFDAESSIEGESKKNFGSTADEHDETMETCENESTKSRRGRAKSRRGSRGGVTTRRGGRNASNVSHRRGGRSPRGSKHHVEKNKLPADVYEFHDDSEEDNAGRPRLILTIKSPGPNVTGPNAQPAIPVAAVKEIPPEEFVSPAANTRKSRRLAERDGSRNTIDDVIEDVVRGSPANKGLVSGVAGNVHATRRSTRHNNAPRNTTQQSAAPLTTELRKSPRGGRKTVRRTSENNEDSGEEKAKEVVIVTAQEIPIKEEPKLAQPESPKAEEPAQTVVTSAPQKTVSLEPMTLIDPVTGMLIPMRESEEGQYIPVSTASSQVQTINRTLCEPRNSGLAVVSASPTNEAPRVKSESSPLVEPKKEAIEHVVEHASCQSAPTQPIQPQTSVITKPQSPTVQVQVTSTITIAQSSTTTTTIVTTATATSVASTTTTQPIPTSSSSQTKPTSLKAHVLNASKLTSAQQQVVITKPVTPSLPNQTIVQNIVKSPAQAIQSLNLQIPPGRVVSPSLSPRAKQAAQLAPANAGVKQGQPMSPVLNNTGVPPNPKQHLLQAAKQQTSTIVNMSQKMPINMHPASVNATRMHQPVSQPTALKGINGQPHPLNPKTHLLQAVVPSIVTGSSSTQPHLVNPQPISTGSARPPVPKTPVRKMEYLMVTGTMEPQKVEVPMPGCIMVPTASPQSRSVPMPTYEAPLHGSTGATPPGGQYGLVPPHRSQSPPLPPPAHHHVNTSQSEVVNHYGGLTRGGELPPPHYLHSQMLQYQYHLRAQQEALTAPRIGYHIPGTRSPHLPLDPKLETGIEDSHSPPLELRRGTRTPQDRTTDSPQVAQVYMLHGNVRLPPPPPQYNAGSNPSLTGAPAGARAGYYEPPPAHLRSQYPMAASEAPPEMGRAATPERCRKHHVVTPPPYASQVPPQADSFQMLLQRYPVMWQGLLALKNDQAAVQMHFVFGNPNVARDSLPCNSDGSTPPLRIAQRMRLEQTQVEGVARKMQTDNEHCMLLALPCGRDEVDVLQQSKNLQSGFIMYLQQKQAAGIVNIAAPGSQQPAYVVHIFPSCDFAHENLARIAPDLLHRVAKISHLLIVIATV</sequence>
<feature type="compositionally biased region" description="Acidic residues" evidence="17">
    <location>
        <begin position="3453"/>
        <end position="3462"/>
    </location>
</feature>
<evidence type="ECO:0000256" key="17">
    <source>
        <dbReference type="SAM" id="MobiDB-lite"/>
    </source>
</evidence>
<feature type="compositionally biased region" description="Acidic residues" evidence="17">
    <location>
        <begin position="2656"/>
        <end position="2665"/>
    </location>
</feature>
<evidence type="ECO:0000256" key="16">
    <source>
        <dbReference type="PROSITE-ProRule" id="PRU00176"/>
    </source>
</evidence>
<feature type="region of interest" description="Disordered" evidence="17">
    <location>
        <begin position="4048"/>
        <end position="4073"/>
    </location>
</feature>
<feature type="compositionally biased region" description="Basic and acidic residues" evidence="17">
    <location>
        <begin position="4219"/>
        <end position="4249"/>
    </location>
</feature>
<dbReference type="Pfam" id="PF00076">
    <property type="entry name" value="RRM_1"/>
    <property type="match status" value="2"/>
</dbReference>
<feature type="compositionally biased region" description="Basic and acidic residues" evidence="17">
    <location>
        <begin position="215"/>
        <end position="228"/>
    </location>
</feature>
<dbReference type="STRING" id="67767.A0A0J7L6Z3"/>
<evidence type="ECO:0000259" key="18">
    <source>
        <dbReference type="PROSITE" id="PS50102"/>
    </source>
</evidence>
<dbReference type="PROSITE" id="PS50102">
    <property type="entry name" value="RRM"/>
    <property type="match status" value="3"/>
</dbReference>
<dbReference type="InterPro" id="IPR012677">
    <property type="entry name" value="Nucleotide-bd_a/b_plait_sf"/>
</dbReference>
<feature type="region of interest" description="Disordered" evidence="17">
    <location>
        <begin position="2236"/>
        <end position="2354"/>
    </location>
</feature>